<dbReference type="EMBL" id="BAABME010021060">
    <property type="protein sequence ID" value="GAA0162256.1"/>
    <property type="molecule type" value="Genomic_DNA"/>
</dbReference>
<accession>A0AAV3QG68</accession>
<feature type="compositionally biased region" description="Polar residues" evidence="1">
    <location>
        <begin position="93"/>
        <end position="104"/>
    </location>
</feature>
<comment type="caution">
    <text evidence="2">The sequence shown here is derived from an EMBL/GenBank/DDBJ whole genome shotgun (WGS) entry which is preliminary data.</text>
</comment>
<proteinExistence type="predicted"/>
<gene>
    <name evidence="2" type="ORF">LIER_39381</name>
</gene>
<evidence type="ECO:0000313" key="3">
    <source>
        <dbReference type="Proteomes" id="UP001454036"/>
    </source>
</evidence>
<name>A0AAV3QG68_LITER</name>
<feature type="region of interest" description="Disordered" evidence="1">
    <location>
        <begin position="85"/>
        <end position="104"/>
    </location>
</feature>
<protein>
    <submittedName>
        <fullName evidence="2">Uncharacterized protein</fullName>
    </submittedName>
</protein>
<dbReference type="Proteomes" id="UP001454036">
    <property type="component" value="Unassembled WGS sequence"/>
</dbReference>
<organism evidence="2 3">
    <name type="scientific">Lithospermum erythrorhizon</name>
    <name type="common">Purple gromwell</name>
    <name type="synonym">Lithospermum officinale var. erythrorhizon</name>
    <dbReference type="NCBI Taxonomy" id="34254"/>
    <lineage>
        <taxon>Eukaryota</taxon>
        <taxon>Viridiplantae</taxon>
        <taxon>Streptophyta</taxon>
        <taxon>Embryophyta</taxon>
        <taxon>Tracheophyta</taxon>
        <taxon>Spermatophyta</taxon>
        <taxon>Magnoliopsida</taxon>
        <taxon>eudicotyledons</taxon>
        <taxon>Gunneridae</taxon>
        <taxon>Pentapetalae</taxon>
        <taxon>asterids</taxon>
        <taxon>lamiids</taxon>
        <taxon>Boraginales</taxon>
        <taxon>Boraginaceae</taxon>
        <taxon>Boraginoideae</taxon>
        <taxon>Lithospermeae</taxon>
        <taxon>Lithospermum</taxon>
    </lineage>
</organism>
<reference evidence="2 3" key="1">
    <citation type="submission" date="2024-01" db="EMBL/GenBank/DDBJ databases">
        <title>The complete chloroplast genome sequence of Lithospermum erythrorhizon: insights into the phylogenetic relationship among Boraginaceae species and the maternal lineages of purple gromwells.</title>
        <authorList>
            <person name="Okada T."/>
            <person name="Watanabe K."/>
        </authorList>
    </citation>
    <scope>NUCLEOTIDE SEQUENCE [LARGE SCALE GENOMIC DNA]</scope>
</reference>
<keyword evidence="3" id="KW-1185">Reference proteome</keyword>
<dbReference type="AlphaFoldDB" id="A0AAV3QG68"/>
<evidence type="ECO:0000256" key="1">
    <source>
        <dbReference type="SAM" id="MobiDB-lite"/>
    </source>
</evidence>
<sequence>MKGKRLPWFSAQLLIRKPLAPGATPTPIFPFKRTSISDVSTSTSKKAKIEALTATTASSSSPSTRPTEIISLDDELTASAQEACRVRKEKSVLPSSMRSSKAIL</sequence>
<evidence type="ECO:0000313" key="2">
    <source>
        <dbReference type="EMBL" id="GAA0162256.1"/>
    </source>
</evidence>